<keyword evidence="4" id="KW-1185">Reference proteome</keyword>
<evidence type="ECO:0000313" key="3">
    <source>
        <dbReference type="EMBL" id="GBN85466.1"/>
    </source>
</evidence>
<evidence type="ECO:0000313" key="2">
    <source>
        <dbReference type="EMBL" id="GBN85461.1"/>
    </source>
</evidence>
<dbReference type="EMBL" id="BGPR01020781">
    <property type="protein sequence ID" value="GBN85461.1"/>
    <property type="molecule type" value="Genomic_DNA"/>
</dbReference>
<comment type="caution">
    <text evidence="2">The sequence shown here is derived from an EMBL/GenBank/DDBJ whole genome shotgun (WGS) entry which is preliminary data.</text>
</comment>
<proteinExistence type="predicted"/>
<name>A0A4Y2SC31_ARAVE</name>
<sequence>MIFGDEPCRTQALKKNVRGLQACISSDHIYWPTSHTAQELSCDFRQNFSWLILQRTRLVGNLFQKNDSADYYQTFRFSRRQKEENSNGLHPEGLTSSRSPKALGPAAAKTPTTRSVKHKGIQKLHNGKRFQ</sequence>
<gene>
    <name evidence="2" type="ORF">AVEN_113820_1</name>
    <name evidence="3" type="ORF">AVEN_219913_1</name>
</gene>
<evidence type="ECO:0000313" key="4">
    <source>
        <dbReference type="Proteomes" id="UP000499080"/>
    </source>
</evidence>
<feature type="region of interest" description="Disordered" evidence="1">
    <location>
        <begin position="81"/>
        <end position="131"/>
    </location>
</feature>
<reference evidence="2 4" key="1">
    <citation type="journal article" date="2019" name="Sci. Rep.">
        <title>Orb-weaving spider Araneus ventricosus genome elucidates the spidroin gene catalogue.</title>
        <authorList>
            <person name="Kono N."/>
            <person name="Nakamura H."/>
            <person name="Ohtoshi R."/>
            <person name="Moran D.A.P."/>
            <person name="Shinohara A."/>
            <person name="Yoshida Y."/>
            <person name="Fujiwara M."/>
            <person name="Mori M."/>
            <person name="Tomita M."/>
            <person name="Arakawa K."/>
        </authorList>
    </citation>
    <scope>NUCLEOTIDE SEQUENCE [LARGE SCALE GENOMIC DNA]</scope>
</reference>
<dbReference type="Proteomes" id="UP000499080">
    <property type="component" value="Unassembled WGS sequence"/>
</dbReference>
<accession>A0A4Y2SC31</accession>
<dbReference type="EMBL" id="BGPR01020784">
    <property type="protein sequence ID" value="GBN85466.1"/>
    <property type="molecule type" value="Genomic_DNA"/>
</dbReference>
<organism evidence="2 4">
    <name type="scientific">Araneus ventricosus</name>
    <name type="common">Orbweaver spider</name>
    <name type="synonym">Epeira ventricosa</name>
    <dbReference type="NCBI Taxonomy" id="182803"/>
    <lineage>
        <taxon>Eukaryota</taxon>
        <taxon>Metazoa</taxon>
        <taxon>Ecdysozoa</taxon>
        <taxon>Arthropoda</taxon>
        <taxon>Chelicerata</taxon>
        <taxon>Arachnida</taxon>
        <taxon>Araneae</taxon>
        <taxon>Araneomorphae</taxon>
        <taxon>Entelegynae</taxon>
        <taxon>Araneoidea</taxon>
        <taxon>Araneidae</taxon>
        <taxon>Araneus</taxon>
    </lineage>
</organism>
<dbReference type="AlphaFoldDB" id="A0A4Y2SC31"/>
<evidence type="ECO:0000256" key="1">
    <source>
        <dbReference type="SAM" id="MobiDB-lite"/>
    </source>
</evidence>
<feature type="compositionally biased region" description="Basic residues" evidence="1">
    <location>
        <begin position="115"/>
        <end position="131"/>
    </location>
</feature>
<protein>
    <submittedName>
        <fullName evidence="2">Uncharacterized protein</fullName>
    </submittedName>
</protein>